<name>A0A259U3Y3_9BACT</name>
<dbReference type="Gene3D" id="3.10.450.50">
    <property type="match status" value="1"/>
</dbReference>
<protein>
    <submittedName>
        <fullName evidence="1">Uncharacterized protein</fullName>
    </submittedName>
</protein>
<proteinExistence type="predicted"/>
<organism evidence="1 2">
    <name type="scientific">Rubricoccus marinus</name>
    <dbReference type="NCBI Taxonomy" id="716817"/>
    <lineage>
        <taxon>Bacteria</taxon>
        <taxon>Pseudomonadati</taxon>
        <taxon>Rhodothermota</taxon>
        <taxon>Rhodothermia</taxon>
        <taxon>Rhodothermales</taxon>
        <taxon>Rubricoccaceae</taxon>
        <taxon>Rubricoccus</taxon>
    </lineage>
</organism>
<dbReference type="InterPro" id="IPR032710">
    <property type="entry name" value="NTF2-like_dom_sf"/>
</dbReference>
<dbReference type="EMBL" id="MQWB01000001">
    <property type="protein sequence ID" value="OZC04661.1"/>
    <property type="molecule type" value="Genomic_DNA"/>
</dbReference>
<evidence type="ECO:0000313" key="2">
    <source>
        <dbReference type="Proteomes" id="UP000216446"/>
    </source>
</evidence>
<reference evidence="1 2" key="1">
    <citation type="submission" date="2016-11" db="EMBL/GenBank/DDBJ databases">
        <title>Study of marine rhodopsin-containing bacteria.</title>
        <authorList>
            <person name="Yoshizawa S."/>
            <person name="Kumagai Y."/>
            <person name="Kogure K."/>
        </authorList>
    </citation>
    <scope>NUCLEOTIDE SEQUENCE [LARGE SCALE GENOMIC DNA]</scope>
    <source>
        <strain evidence="1 2">SG-29</strain>
    </source>
</reference>
<accession>A0A259U3Y3</accession>
<dbReference type="Proteomes" id="UP000216446">
    <property type="component" value="Unassembled WGS sequence"/>
</dbReference>
<dbReference type="InParanoid" id="A0A259U3Y3"/>
<gene>
    <name evidence="1" type="ORF">BSZ36_08500</name>
</gene>
<dbReference type="SUPFAM" id="SSF54427">
    <property type="entry name" value="NTF2-like"/>
    <property type="match status" value="1"/>
</dbReference>
<dbReference type="AlphaFoldDB" id="A0A259U3Y3"/>
<keyword evidence="2" id="KW-1185">Reference proteome</keyword>
<comment type="caution">
    <text evidence="1">The sequence shown here is derived from an EMBL/GenBank/DDBJ whole genome shotgun (WGS) entry which is preliminary data.</text>
</comment>
<evidence type="ECO:0000313" key="1">
    <source>
        <dbReference type="EMBL" id="OZC04661.1"/>
    </source>
</evidence>
<sequence>MNADAVREGVMQTLDTQVAAWNEGSIRGFMDGYARTDTLMFLSGGSMRRGWEESFYAYKRGYPDRSAMGTLSFEEIEVRPLSATHALAFGRWRLTRGEDAPTGLFSLLLQNTDEGWLVVHDHTSSE</sequence>